<gene>
    <name evidence="1" type="ORF">A2442_03100</name>
</gene>
<dbReference type="EMBL" id="MFAE01000005">
    <property type="protein sequence ID" value="OGD67464.1"/>
    <property type="molecule type" value="Genomic_DNA"/>
</dbReference>
<name>A0A1F5EJR7_9BACT</name>
<accession>A0A1F5EJR7</accession>
<reference evidence="1 2" key="1">
    <citation type="journal article" date="2016" name="Nat. Commun.">
        <title>Thousands of microbial genomes shed light on interconnected biogeochemical processes in an aquifer system.</title>
        <authorList>
            <person name="Anantharaman K."/>
            <person name="Brown C.T."/>
            <person name="Hug L.A."/>
            <person name="Sharon I."/>
            <person name="Castelle C.J."/>
            <person name="Probst A.J."/>
            <person name="Thomas B.C."/>
            <person name="Singh A."/>
            <person name="Wilkins M.J."/>
            <person name="Karaoz U."/>
            <person name="Brodie E.L."/>
            <person name="Williams K.H."/>
            <person name="Hubbard S.S."/>
            <person name="Banfield J.F."/>
        </authorList>
    </citation>
    <scope>NUCLEOTIDE SEQUENCE [LARGE SCALE GENOMIC DNA]</scope>
</reference>
<evidence type="ECO:0000313" key="2">
    <source>
        <dbReference type="Proteomes" id="UP000179003"/>
    </source>
</evidence>
<organism evidence="1 2">
    <name type="scientific">Candidatus Campbellbacteria bacterium RIFOXYC2_FULL_35_25</name>
    <dbReference type="NCBI Taxonomy" id="1797582"/>
    <lineage>
        <taxon>Bacteria</taxon>
        <taxon>Candidatus Campbelliibacteriota</taxon>
    </lineage>
</organism>
<proteinExistence type="predicted"/>
<comment type="caution">
    <text evidence="1">The sequence shown here is derived from an EMBL/GenBank/DDBJ whole genome shotgun (WGS) entry which is preliminary data.</text>
</comment>
<sequence>MGIKNMLMKKMLKSQMKGVPEAEQEKILLLIEKNPELFQKIGLEVQAKMKEGKDQMAATMEVMQAHQDELKDIMK</sequence>
<dbReference type="AlphaFoldDB" id="A0A1F5EJR7"/>
<dbReference type="Proteomes" id="UP000179003">
    <property type="component" value="Unassembled WGS sequence"/>
</dbReference>
<evidence type="ECO:0000313" key="1">
    <source>
        <dbReference type="EMBL" id="OGD67464.1"/>
    </source>
</evidence>
<protein>
    <submittedName>
        <fullName evidence="1">Uncharacterized protein</fullName>
    </submittedName>
</protein>